<dbReference type="EMBL" id="FUKP01000014">
    <property type="protein sequence ID" value="SJN19126.1"/>
    <property type="molecule type" value="Genomic_DNA"/>
</dbReference>
<protein>
    <submittedName>
        <fullName evidence="2">Uncharacterized protein</fullName>
    </submittedName>
</protein>
<sequence>MVCVLSPSHVPDNGGHRGRARAAPPVPAASGDARLVSRCW</sequence>
<dbReference type="AlphaFoldDB" id="A0A1R4IH26"/>
<evidence type="ECO:0000256" key="1">
    <source>
        <dbReference type="SAM" id="MobiDB-lite"/>
    </source>
</evidence>
<name>A0A1R4IH26_9MICC</name>
<dbReference type="Proteomes" id="UP000196230">
    <property type="component" value="Unassembled WGS sequence"/>
</dbReference>
<feature type="region of interest" description="Disordered" evidence="1">
    <location>
        <begin position="1"/>
        <end position="31"/>
    </location>
</feature>
<reference evidence="2 3" key="1">
    <citation type="submission" date="2017-02" db="EMBL/GenBank/DDBJ databases">
        <authorList>
            <person name="Peterson S.W."/>
        </authorList>
    </citation>
    <scope>NUCLEOTIDE SEQUENCE [LARGE SCALE GENOMIC DNA]</scope>
    <source>
        <strain evidence="2 3">2B3F</strain>
    </source>
</reference>
<proteinExistence type="predicted"/>
<evidence type="ECO:0000313" key="3">
    <source>
        <dbReference type="Proteomes" id="UP000196230"/>
    </source>
</evidence>
<accession>A0A1R4IH26</accession>
<gene>
    <name evidence="2" type="ORF">FM125_02470</name>
</gene>
<organism evidence="2 3">
    <name type="scientific">Micrococcus lylae</name>
    <dbReference type="NCBI Taxonomy" id="1273"/>
    <lineage>
        <taxon>Bacteria</taxon>
        <taxon>Bacillati</taxon>
        <taxon>Actinomycetota</taxon>
        <taxon>Actinomycetes</taxon>
        <taxon>Micrococcales</taxon>
        <taxon>Micrococcaceae</taxon>
        <taxon>Micrococcus</taxon>
    </lineage>
</organism>
<evidence type="ECO:0000313" key="2">
    <source>
        <dbReference type="EMBL" id="SJN19126.1"/>
    </source>
</evidence>